<evidence type="ECO:0008006" key="3">
    <source>
        <dbReference type="Google" id="ProtNLM"/>
    </source>
</evidence>
<accession>A0A2W4QTY0</accession>
<sequence length="277" mass="29901">MALEIQTKQINVNDSYNFTFTNTVQECLIGIRYFKLTYGDSDHWVKTVSLGLNQQQPDSNTISVQVLGNLSDGSGNTIDTSDSSAIVVVVAWTGTADHTLLLANGDAGTVYTLPSSSPTILSPILAGFDLAYDTDHYVAQINVSTINVSRNGDTATLSATENMTDRDGNWASTATFNAGLIASSSSSPGFEVKATSNVYNNTNQSFTFNSAWTNFQAMITGFNVEYSNNEGHWLKEIEVNLYCDSVNTVYAVSSMCDNDGNLQSNDNSFVNGIVIGY</sequence>
<gene>
    <name evidence="1" type="ORF">DM484_18590</name>
</gene>
<dbReference type="AlphaFoldDB" id="A0A2W4QTY0"/>
<evidence type="ECO:0000313" key="2">
    <source>
        <dbReference type="Proteomes" id="UP000249396"/>
    </source>
</evidence>
<name>A0A2W4QTY0_9GAMM</name>
<reference evidence="1 2" key="1">
    <citation type="journal article" date="2018" name="Aquat. Microb. Ecol.">
        <title>Gammaproteobacterial methanotrophs dominate.</title>
        <authorList>
            <person name="Rissanen A.J."/>
            <person name="Saarenheimo J."/>
            <person name="Tiirola M."/>
            <person name="Peura S."/>
            <person name="Aalto S.L."/>
            <person name="Karvinen A."/>
            <person name="Nykanen H."/>
        </authorList>
    </citation>
    <scope>NUCLEOTIDE SEQUENCE [LARGE SCALE GENOMIC DNA]</scope>
    <source>
        <strain evidence="1">AMbin10</strain>
    </source>
</reference>
<dbReference type="Proteomes" id="UP000249396">
    <property type="component" value="Unassembled WGS sequence"/>
</dbReference>
<dbReference type="EMBL" id="QJPH01000383">
    <property type="protein sequence ID" value="PZN75515.1"/>
    <property type="molecule type" value="Genomic_DNA"/>
</dbReference>
<evidence type="ECO:0000313" key="1">
    <source>
        <dbReference type="EMBL" id="PZN75515.1"/>
    </source>
</evidence>
<protein>
    <recommendedName>
        <fullName evidence="3">H-type lectin domain-containing protein</fullName>
    </recommendedName>
</protein>
<organism evidence="1 2">
    <name type="scientific">Candidatus Methylumidiphilus alinenensis</name>
    <dbReference type="NCBI Taxonomy" id="2202197"/>
    <lineage>
        <taxon>Bacteria</taxon>
        <taxon>Pseudomonadati</taxon>
        <taxon>Pseudomonadota</taxon>
        <taxon>Gammaproteobacteria</taxon>
        <taxon>Methylococcales</taxon>
        <taxon>Candidatus Methylumidiphilus</taxon>
    </lineage>
</organism>
<comment type="caution">
    <text evidence="1">The sequence shown here is derived from an EMBL/GenBank/DDBJ whole genome shotgun (WGS) entry which is preliminary data.</text>
</comment>
<proteinExistence type="predicted"/>